<sequence length="166" mass="17729">MLGLSTIGIVHTLIGLIAVGFGIAAFWQYGEIGTRTRSGLLYVVLTVLTCITGFFLFKHGGFGKPHALGVLTLVVLGAAYGAERRPGRIARYVGVISYSTTFFFHMIPGFTETLTRLPAGAPWAASPEAANLQALIGGVFLLFLIGLALQLRALRRRDLRPLGAVA</sequence>
<feature type="transmembrane region" description="Helical" evidence="1">
    <location>
        <begin position="39"/>
        <end position="57"/>
    </location>
</feature>
<dbReference type="OrthoDB" id="6196651at2"/>
<dbReference type="Proteomes" id="UP000295293">
    <property type="component" value="Unassembled WGS sequence"/>
</dbReference>
<keyword evidence="3" id="KW-1185">Reference proteome</keyword>
<organism evidence="2 3">
    <name type="scientific">Tahibacter aquaticus</name>
    <dbReference type="NCBI Taxonomy" id="520092"/>
    <lineage>
        <taxon>Bacteria</taxon>
        <taxon>Pseudomonadati</taxon>
        <taxon>Pseudomonadota</taxon>
        <taxon>Gammaproteobacteria</taxon>
        <taxon>Lysobacterales</taxon>
        <taxon>Rhodanobacteraceae</taxon>
        <taxon>Tahibacter</taxon>
    </lineage>
</organism>
<keyword evidence="1" id="KW-1133">Transmembrane helix</keyword>
<protein>
    <recommendedName>
        <fullName evidence="4">DUF2306 domain-containing protein</fullName>
    </recommendedName>
</protein>
<evidence type="ECO:0000256" key="1">
    <source>
        <dbReference type="SAM" id="Phobius"/>
    </source>
</evidence>
<feature type="transmembrane region" description="Helical" evidence="1">
    <location>
        <begin position="130"/>
        <end position="151"/>
    </location>
</feature>
<feature type="transmembrane region" description="Helical" evidence="1">
    <location>
        <begin position="89"/>
        <end position="110"/>
    </location>
</feature>
<proteinExistence type="predicted"/>
<evidence type="ECO:0000313" key="3">
    <source>
        <dbReference type="Proteomes" id="UP000295293"/>
    </source>
</evidence>
<evidence type="ECO:0000313" key="2">
    <source>
        <dbReference type="EMBL" id="TDR47394.1"/>
    </source>
</evidence>
<dbReference type="RefSeq" id="WP_133817124.1">
    <property type="nucleotide sequence ID" value="NZ_SNZH01000002.1"/>
</dbReference>
<reference evidence="2 3" key="1">
    <citation type="submission" date="2019-03" db="EMBL/GenBank/DDBJ databases">
        <title>Genomic Encyclopedia of Type Strains, Phase IV (KMG-IV): sequencing the most valuable type-strain genomes for metagenomic binning, comparative biology and taxonomic classification.</title>
        <authorList>
            <person name="Goeker M."/>
        </authorList>
    </citation>
    <scope>NUCLEOTIDE SEQUENCE [LARGE SCALE GENOMIC DNA]</scope>
    <source>
        <strain evidence="2 3">DSM 21667</strain>
    </source>
</reference>
<feature type="transmembrane region" description="Helical" evidence="1">
    <location>
        <begin position="6"/>
        <end position="27"/>
    </location>
</feature>
<dbReference type="EMBL" id="SNZH01000002">
    <property type="protein sequence ID" value="TDR47394.1"/>
    <property type="molecule type" value="Genomic_DNA"/>
</dbReference>
<evidence type="ECO:0008006" key="4">
    <source>
        <dbReference type="Google" id="ProtNLM"/>
    </source>
</evidence>
<dbReference type="AlphaFoldDB" id="A0A4R6Z6Q7"/>
<keyword evidence="1" id="KW-0812">Transmembrane</keyword>
<accession>A0A4R6Z6Q7</accession>
<gene>
    <name evidence="2" type="ORF">DFR29_10253</name>
</gene>
<comment type="caution">
    <text evidence="2">The sequence shown here is derived from an EMBL/GenBank/DDBJ whole genome shotgun (WGS) entry which is preliminary data.</text>
</comment>
<feature type="transmembrane region" description="Helical" evidence="1">
    <location>
        <begin position="63"/>
        <end position="82"/>
    </location>
</feature>
<keyword evidence="1" id="KW-0472">Membrane</keyword>
<name>A0A4R6Z6Q7_9GAMM</name>